<sequence length="290" mass="32332">MGQERSGAGGGKEFLRVLDELRTRMAAGDYALNALLPPQRELAKEFGVSRDTLQRALKELVSEGWIRSTQGSGSRVIKVQHIQPVTPRPSMQGRTAMLGPIIAEAFEQPEVSLDVYTLTSESLDAHIRVQAERIRAGQIKPQRITLRMLLPAEELELPYPRSVEAPDDPRVKARLLAITRRHTASLREVLQELRVQRAVPHIDLQIRHAPLMPTFKLYMLNGSAALHGLYIVTERRIVLEGGEEIDALDVLGVGATLMHYVADSDPTSTESVYVATMQSWFDSVWNLLAT</sequence>
<evidence type="ECO:0000313" key="5">
    <source>
        <dbReference type="EMBL" id="KAA0942954.1"/>
    </source>
</evidence>
<dbReference type="SUPFAM" id="SSF46785">
    <property type="entry name" value="Winged helix' DNA-binding domain"/>
    <property type="match status" value="1"/>
</dbReference>
<dbReference type="SMART" id="SM00345">
    <property type="entry name" value="HTH_GNTR"/>
    <property type="match status" value="1"/>
</dbReference>
<keyword evidence="2" id="KW-0238">DNA-binding</keyword>
<evidence type="ECO:0000313" key="6">
    <source>
        <dbReference type="Proteomes" id="UP000324965"/>
    </source>
</evidence>
<accession>A0A5B0BL53</accession>
<dbReference type="PANTHER" id="PTHR44846">
    <property type="entry name" value="MANNOSYL-D-GLYCERATE TRANSPORT/METABOLISM SYSTEM REPRESSOR MNGR-RELATED"/>
    <property type="match status" value="1"/>
</dbReference>
<dbReference type="GO" id="GO:0003677">
    <property type="term" value="F:DNA binding"/>
    <property type="evidence" value="ECO:0007669"/>
    <property type="project" value="UniProtKB-KW"/>
</dbReference>
<feature type="domain" description="HTH gntR-type" evidence="4">
    <location>
        <begin position="11"/>
        <end position="79"/>
    </location>
</feature>
<name>A0A5B0BL53_9ACTN</name>
<dbReference type="Gene3D" id="1.10.10.10">
    <property type="entry name" value="Winged helix-like DNA-binding domain superfamily/Winged helix DNA-binding domain"/>
    <property type="match status" value="1"/>
</dbReference>
<proteinExistence type="predicted"/>
<evidence type="ECO:0000256" key="1">
    <source>
        <dbReference type="ARBA" id="ARBA00023015"/>
    </source>
</evidence>
<organism evidence="5 6">
    <name type="scientific">Streptomyces apricus</name>
    <dbReference type="NCBI Taxonomy" id="1828112"/>
    <lineage>
        <taxon>Bacteria</taxon>
        <taxon>Bacillati</taxon>
        <taxon>Actinomycetota</taxon>
        <taxon>Actinomycetes</taxon>
        <taxon>Kitasatosporales</taxon>
        <taxon>Streptomycetaceae</taxon>
        <taxon>Streptomyces</taxon>
    </lineage>
</organism>
<dbReference type="EMBL" id="VDFC01000004">
    <property type="protein sequence ID" value="KAA0942954.1"/>
    <property type="molecule type" value="Genomic_DNA"/>
</dbReference>
<dbReference type="InterPro" id="IPR050679">
    <property type="entry name" value="Bact_HTH_transcr_reg"/>
</dbReference>
<dbReference type="GO" id="GO:0045892">
    <property type="term" value="P:negative regulation of DNA-templated transcription"/>
    <property type="evidence" value="ECO:0007669"/>
    <property type="project" value="TreeGrafter"/>
</dbReference>
<dbReference type="InterPro" id="IPR000524">
    <property type="entry name" value="Tscrpt_reg_HTH_GntR"/>
</dbReference>
<comment type="caution">
    <text evidence="5">The sequence shown here is derived from an EMBL/GenBank/DDBJ whole genome shotgun (WGS) entry which is preliminary data.</text>
</comment>
<dbReference type="InterPro" id="IPR036390">
    <property type="entry name" value="WH_DNA-bd_sf"/>
</dbReference>
<evidence type="ECO:0000256" key="2">
    <source>
        <dbReference type="ARBA" id="ARBA00023125"/>
    </source>
</evidence>
<evidence type="ECO:0000256" key="3">
    <source>
        <dbReference type="ARBA" id="ARBA00023163"/>
    </source>
</evidence>
<dbReference type="PROSITE" id="PS50949">
    <property type="entry name" value="HTH_GNTR"/>
    <property type="match status" value="1"/>
</dbReference>
<dbReference type="CDD" id="cd07377">
    <property type="entry name" value="WHTH_GntR"/>
    <property type="match status" value="1"/>
</dbReference>
<keyword evidence="3" id="KW-0804">Transcription</keyword>
<dbReference type="Proteomes" id="UP000324965">
    <property type="component" value="Unassembled WGS sequence"/>
</dbReference>
<keyword evidence="6" id="KW-1185">Reference proteome</keyword>
<gene>
    <name evidence="5" type="ORF">FGF04_01780</name>
</gene>
<evidence type="ECO:0000259" key="4">
    <source>
        <dbReference type="PROSITE" id="PS50949"/>
    </source>
</evidence>
<dbReference type="PANTHER" id="PTHR44846:SF1">
    <property type="entry name" value="MANNOSYL-D-GLYCERATE TRANSPORT_METABOLISM SYSTEM REPRESSOR MNGR-RELATED"/>
    <property type="match status" value="1"/>
</dbReference>
<dbReference type="GO" id="GO:0003700">
    <property type="term" value="F:DNA-binding transcription factor activity"/>
    <property type="evidence" value="ECO:0007669"/>
    <property type="project" value="InterPro"/>
</dbReference>
<dbReference type="AlphaFoldDB" id="A0A5B0BL53"/>
<dbReference type="PRINTS" id="PR00035">
    <property type="entry name" value="HTHGNTR"/>
</dbReference>
<dbReference type="OrthoDB" id="7363114at2"/>
<dbReference type="InterPro" id="IPR036388">
    <property type="entry name" value="WH-like_DNA-bd_sf"/>
</dbReference>
<dbReference type="RefSeq" id="WP_149509365.1">
    <property type="nucleotide sequence ID" value="NZ_VDFC01000004.1"/>
</dbReference>
<protein>
    <submittedName>
        <fullName evidence="5">GntR family transcriptional regulator</fullName>
    </submittedName>
</protein>
<dbReference type="Pfam" id="PF00392">
    <property type="entry name" value="GntR"/>
    <property type="match status" value="1"/>
</dbReference>
<keyword evidence="1" id="KW-0805">Transcription regulation</keyword>
<reference evidence="5 6" key="1">
    <citation type="submission" date="2019-05" db="EMBL/GenBank/DDBJ databases">
        <authorList>
            <person name="Hariharan J."/>
            <person name="Choudoir M.J."/>
            <person name="Diebold P."/>
            <person name="Panke-Buisse K."/>
            <person name="Buckley D.H."/>
        </authorList>
    </citation>
    <scope>NUCLEOTIDE SEQUENCE [LARGE SCALE GENOMIC DNA]</scope>
    <source>
        <strain evidence="5 6">SUN51</strain>
    </source>
</reference>